<dbReference type="Gene3D" id="3.30.565.10">
    <property type="entry name" value="Histidine kinase-like ATPase, C-terminal domain"/>
    <property type="match status" value="1"/>
</dbReference>
<dbReference type="Proteomes" id="UP001317259">
    <property type="component" value="Unassembled WGS sequence"/>
</dbReference>
<keyword evidence="2" id="KW-0418">Kinase</keyword>
<keyword evidence="1" id="KW-0808">Transferase</keyword>
<reference evidence="4 5" key="1">
    <citation type="submission" date="2022-04" db="EMBL/GenBank/DDBJ databases">
        <title>Genome draft of Actinomadura sp. ATCC 31491.</title>
        <authorList>
            <person name="Shi X."/>
            <person name="Du Y."/>
        </authorList>
    </citation>
    <scope>NUCLEOTIDE SEQUENCE [LARGE SCALE GENOMIC DNA]</scope>
    <source>
        <strain evidence="4 5">ATCC 31491</strain>
    </source>
</reference>
<evidence type="ECO:0008006" key="6">
    <source>
        <dbReference type="Google" id="ProtNLM"/>
    </source>
</evidence>
<evidence type="ECO:0000256" key="1">
    <source>
        <dbReference type="ARBA" id="ARBA00022679"/>
    </source>
</evidence>
<evidence type="ECO:0000313" key="4">
    <source>
        <dbReference type="EMBL" id="MCK2219086.1"/>
    </source>
</evidence>
<dbReference type="RefSeq" id="WP_247815587.1">
    <property type="nucleotide sequence ID" value="NZ_JAKRKC020000002.1"/>
</dbReference>
<dbReference type="SUPFAM" id="SSF55874">
    <property type="entry name" value="ATPase domain of HSP90 chaperone/DNA topoisomerase II/histidine kinase"/>
    <property type="match status" value="1"/>
</dbReference>
<organism evidence="4 5">
    <name type="scientific">Actinomadura luzonensis</name>
    <dbReference type="NCBI Taxonomy" id="2805427"/>
    <lineage>
        <taxon>Bacteria</taxon>
        <taxon>Bacillati</taxon>
        <taxon>Actinomycetota</taxon>
        <taxon>Actinomycetes</taxon>
        <taxon>Streptosporangiales</taxon>
        <taxon>Thermomonosporaceae</taxon>
        <taxon>Actinomadura</taxon>
    </lineage>
</organism>
<dbReference type="EMBL" id="JAKRKC020000002">
    <property type="protein sequence ID" value="MCK2219086.1"/>
    <property type="molecule type" value="Genomic_DNA"/>
</dbReference>
<dbReference type="PANTHER" id="PTHR24421">
    <property type="entry name" value="NITRATE/NITRITE SENSOR PROTEIN NARX-RELATED"/>
    <property type="match status" value="1"/>
</dbReference>
<sequence length="143" mass="14154">MTGTTRIETAARGGGLAEKLRACLEGWSRRTGITVETWALPPGDVPPAARAVLAGLRESLAMAERRGGVAVVAVAVTAGAGGLRMTVSDDGPGLPEEAAGTGGRAMRAAFAAAGGTVAVHGVPGEGTTVTGVVRWSGRPGPGR</sequence>
<evidence type="ECO:0000313" key="5">
    <source>
        <dbReference type="Proteomes" id="UP001317259"/>
    </source>
</evidence>
<evidence type="ECO:0000256" key="2">
    <source>
        <dbReference type="ARBA" id="ARBA00022777"/>
    </source>
</evidence>
<gene>
    <name evidence="4" type="ORF">MF672_035615</name>
</gene>
<evidence type="ECO:0000256" key="3">
    <source>
        <dbReference type="ARBA" id="ARBA00023012"/>
    </source>
</evidence>
<proteinExistence type="predicted"/>
<keyword evidence="5" id="KW-1185">Reference proteome</keyword>
<dbReference type="InterPro" id="IPR036890">
    <property type="entry name" value="HATPase_C_sf"/>
</dbReference>
<dbReference type="InterPro" id="IPR050482">
    <property type="entry name" value="Sensor_HK_TwoCompSys"/>
</dbReference>
<keyword evidence="3" id="KW-0902">Two-component regulatory system</keyword>
<comment type="caution">
    <text evidence="4">The sequence shown here is derived from an EMBL/GenBank/DDBJ whole genome shotgun (WGS) entry which is preliminary data.</text>
</comment>
<accession>A0ABT0G3A8</accession>
<protein>
    <recommendedName>
        <fullName evidence="6">Histidine kinase/HSP90-like ATPase domain-containing protein</fullName>
    </recommendedName>
</protein>
<name>A0ABT0G3A8_9ACTN</name>